<name>A0ABD3GYR3_9MARC</name>
<comment type="caution">
    <text evidence="1">The sequence shown here is derived from an EMBL/GenBank/DDBJ whole genome shotgun (WGS) entry which is preliminary data.</text>
</comment>
<gene>
    <name evidence="1" type="ORF">R1sor_001848</name>
</gene>
<accession>A0ABD3GYR3</accession>
<dbReference type="AlphaFoldDB" id="A0ABD3GYR3"/>
<proteinExistence type="predicted"/>
<organism evidence="1 2">
    <name type="scientific">Riccia sorocarpa</name>
    <dbReference type="NCBI Taxonomy" id="122646"/>
    <lineage>
        <taxon>Eukaryota</taxon>
        <taxon>Viridiplantae</taxon>
        <taxon>Streptophyta</taxon>
        <taxon>Embryophyta</taxon>
        <taxon>Marchantiophyta</taxon>
        <taxon>Marchantiopsida</taxon>
        <taxon>Marchantiidae</taxon>
        <taxon>Marchantiales</taxon>
        <taxon>Ricciaceae</taxon>
        <taxon>Riccia</taxon>
    </lineage>
</organism>
<dbReference type="EMBL" id="JBJQOH010000006">
    <property type="protein sequence ID" value="KAL3683826.1"/>
    <property type="molecule type" value="Genomic_DNA"/>
</dbReference>
<evidence type="ECO:0000313" key="1">
    <source>
        <dbReference type="EMBL" id="KAL3683826.1"/>
    </source>
</evidence>
<dbReference type="Proteomes" id="UP001633002">
    <property type="component" value="Unassembled WGS sequence"/>
</dbReference>
<sequence>MATSMEVDRYCGRCQRSIGIDEFSRRQRRSNVTKVHRECNCCFSSRQTTRLYEPVPAHPDVDLIATTCKYDELSHIMSVAFCDAATVDMQVYQHWAVDCSEKFITVLSTWEDHENSRELFKTLVEDVVRLEVEAGSGLYWEMRMWERSNDSAESDPWYNHPPFAEHGLPEDPANVLPEDHRVGNFDLNEAEDHANGLPEDHGVGIFDLNEAAEEINRDDNVELEVHAELNVTAIANILAKVNIGGDDESGEEEQAGADRQSYEVMILLTLAWKDAHARVGSSPNIRR</sequence>
<evidence type="ECO:0000313" key="2">
    <source>
        <dbReference type="Proteomes" id="UP001633002"/>
    </source>
</evidence>
<reference evidence="1 2" key="1">
    <citation type="submission" date="2024-09" db="EMBL/GenBank/DDBJ databases">
        <title>Chromosome-scale assembly of Riccia sorocarpa.</title>
        <authorList>
            <person name="Paukszto L."/>
        </authorList>
    </citation>
    <scope>NUCLEOTIDE SEQUENCE [LARGE SCALE GENOMIC DNA]</scope>
    <source>
        <strain evidence="1">LP-2024</strain>
        <tissue evidence="1">Aerial parts of the thallus</tissue>
    </source>
</reference>
<keyword evidence="2" id="KW-1185">Reference proteome</keyword>
<protein>
    <submittedName>
        <fullName evidence="1">Uncharacterized protein</fullName>
    </submittedName>
</protein>